<dbReference type="PANTHER" id="PTHR43214">
    <property type="entry name" value="TWO-COMPONENT RESPONSE REGULATOR"/>
    <property type="match status" value="1"/>
</dbReference>
<dbReference type="InterPro" id="IPR011990">
    <property type="entry name" value="TPR-like_helical_dom_sf"/>
</dbReference>
<sequence>MESHEPVVAVVAPPGYGKTTVLSQWTDRFGPRVAWVSCERSDNDPVALWTGILDALDQIEPVGRDARALLAASGGSVDVVPRLVESISALRAPVLVVLDHVEEITSPDCSTSIAEFAFRVPAGWRLAVASRDALPLPLSRLRMGRGIVEIGVQHLAMGGAEAAALLRSAGAEVPVAEVDELVRRTEGWPAGLYLAALAMRSGSPVTGFGFTGDDRLVDDYLRSELLARLSPDQADFLVRTSILDRMTGPLCDAVVGGKQSARMLVDLERHNLLVVPLDRRGEWYRYHHLLRELLQAELRRGDPDLGSGLHARAADWYEANGMAEAAVGHAAAAGDTERVTRLVLELMQPVWASGRVDTVRGWMELLDRYPPGQHYAAIAAHSALIFALLGRPREAERWVGVAESLPVSGTLSDGTTVAATLAYMRANLCRQGPAEMRTDSVLALDGLSPASPFRATMLHSEAMSWYLEGDLERADSGFIHAYDVATGFGVTPLAALILTERSLIATERGERAAAEAMLKRSLELVDTGHFEAYWTSALVFAAAAHAAARRGEMRESRQFVRRAAELRPLLTYALPSVSVQTLLELAQTYMALVDPSGASAVLEQADNILRRRPGLGILPAAIGKLRNRVDQIIVAASPGISALTTAELRLVRLLPTHLSFPQIAKQLYVSRHTVKSQVQSVYRKLGVSSRGEAVEILAEIGMQR</sequence>
<dbReference type="GO" id="GO:0003677">
    <property type="term" value="F:DNA binding"/>
    <property type="evidence" value="ECO:0007669"/>
    <property type="project" value="UniProtKB-KW"/>
</dbReference>
<evidence type="ECO:0000259" key="2">
    <source>
        <dbReference type="SMART" id="SM00421"/>
    </source>
</evidence>
<proteinExistence type="predicted"/>
<dbReference type="Pfam" id="PF25873">
    <property type="entry name" value="WHD_MalT"/>
    <property type="match status" value="1"/>
</dbReference>
<evidence type="ECO:0000313" key="4">
    <source>
        <dbReference type="Proteomes" id="UP000291144"/>
    </source>
</evidence>
<dbReference type="InterPro" id="IPR059106">
    <property type="entry name" value="WHD_MalT"/>
</dbReference>
<dbReference type="OrthoDB" id="134985at2"/>
<evidence type="ECO:0000313" key="3">
    <source>
        <dbReference type="EMBL" id="TCC55329.1"/>
    </source>
</evidence>
<dbReference type="InterPro" id="IPR000792">
    <property type="entry name" value="Tscrpt_reg_LuxR_C"/>
</dbReference>
<keyword evidence="1" id="KW-0238">DNA-binding</keyword>
<dbReference type="InterPro" id="IPR027417">
    <property type="entry name" value="P-loop_NTPase"/>
</dbReference>
<dbReference type="PANTHER" id="PTHR43214:SF43">
    <property type="entry name" value="TWO-COMPONENT RESPONSE REGULATOR"/>
    <property type="match status" value="1"/>
</dbReference>
<keyword evidence="4" id="KW-1185">Reference proteome</keyword>
<dbReference type="Gene3D" id="1.25.40.10">
    <property type="entry name" value="Tetratricopeptide repeat domain"/>
    <property type="match status" value="1"/>
</dbReference>
<dbReference type="SUPFAM" id="SSF52540">
    <property type="entry name" value="P-loop containing nucleoside triphosphate hydrolases"/>
    <property type="match status" value="1"/>
</dbReference>
<dbReference type="InterPro" id="IPR049945">
    <property type="entry name" value="AAA_22"/>
</dbReference>
<evidence type="ECO:0000256" key="1">
    <source>
        <dbReference type="ARBA" id="ARBA00023125"/>
    </source>
</evidence>
<dbReference type="SMART" id="SM00421">
    <property type="entry name" value="HTH_LUXR"/>
    <property type="match status" value="1"/>
</dbReference>
<organism evidence="3 4">
    <name type="scientific">Kribbella pittospori</name>
    <dbReference type="NCBI Taxonomy" id="722689"/>
    <lineage>
        <taxon>Bacteria</taxon>
        <taxon>Bacillati</taxon>
        <taxon>Actinomycetota</taxon>
        <taxon>Actinomycetes</taxon>
        <taxon>Propionibacteriales</taxon>
        <taxon>Kribbellaceae</taxon>
        <taxon>Kribbella</taxon>
    </lineage>
</organism>
<comment type="caution">
    <text evidence="3">The sequence shown here is derived from an EMBL/GenBank/DDBJ whole genome shotgun (WGS) entry which is preliminary data.</text>
</comment>
<name>A0A4R0K6T2_9ACTN</name>
<dbReference type="SUPFAM" id="SSF46894">
    <property type="entry name" value="C-terminal effector domain of the bipartite response regulators"/>
    <property type="match status" value="1"/>
</dbReference>
<dbReference type="AlphaFoldDB" id="A0A4R0K6T2"/>
<protein>
    <recommendedName>
        <fullName evidence="2">HTH luxR-type domain-containing protein</fullName>
    </recommendedName>
</protein>
<dbReference type="Proteomes" id="UP000291144">
    <property type="component" value="Unassembled WGS sequence"/>
</dbReference>
<dbReference type="InterPro" id="IPR036388">
    <property type="entry name" value="WH-like_DNA-bd_sf"/>
</dbReference>
<dbReference type="Pfam" id="PF00196">
    <property type="entry name" value="GerE"/>
    <property type="match status" value="1"/>
</dbReference>
<dbReference type="SUPFAM" id="SSF48452">
    <property type="entry name" value="TPR-like"/>
    <property type="match status" value="1"/>
</dbReference>
<dbReference type="InterPro" id="IPR016032">
    <property type="entry name" value="Sig_transdc_resp-reg_C-effctor"/>
</dbReference>
<dbReference type="EMBL" id="SJKB01000015">
    <property type="protein sequence ID" value="TCC55329.1"/>
    <property type="molecule type" value="Genomic_DNA"/>
</dbReference>
<dbReference type="Pfam" id="PF13401">
    <property type="entry name" value="AAA_22"/>
    <property type="match status" value="1"/>
</dbReference>
<gene>
    <name evidence="3" type="ORF">E0H73_35960</name>
</gene>
<dbReference type="RefSeq" id="WP_131364071.1">
    <property type="nucleotide sequence ID" value="NZ_SJKB01000015.1"/>
</dbReference>
<accession>A0A4R0K6T2</accession>
<dbReference type="GO" id="GO:0006355">
    <property type="term" value="P:regulation of DNA-templated transcription"/>
    <property type="evidence" value="ECO:0007669"/>
    <property type="project" value="InterPro"/>
</dbReference>
<feature type="domain" description="HTH luxR-type" evidence="2">
    <location>
        <begin position="640"/>
        <end position="697"/>
    </location>
</feature>
<dbReference type="Gene3D" id="3.40.50.300">
    <property type="entry name" value="P-loop containing nucleotide triphosphate hydrolases"/>
    <property type="match status" value="1"/>
</dbReference>
<dbReference type="GO" id="GO:0016887">
    <property type="term" value="F:ATP hydrolysis activity"/>
    <property type="evidence" value="ECO:0007669"/>
    <property type="project" value="InterPro"/>
</dbReference>
<dbReference type="InterPro" id="IPR039420">
    <property type="entry name" value="WalR-like"/>
</dbReference>
<dbReference type="Gene3D" id="1.10.10.10">
    <property type="entry name" value="Winged helix-like DNA-binding domain superfamily/Winged helix DNA-binding domain"/>
    <property type="match status" value="1"/>
</dbReference>
<reference evidence="3 4" key="1">
    <citation type="submission" date="2019-02" db="EMBL/GenBank/DDBJ databases">
        <title>Kribbella capetownensis sp. nov. and Kribbella speibonae sp. nov., isolated from soil.</title>
        <authorList>
            <person name="Curtis S.M."/>
            <person name="Norton I."/>
            <person name="Everest G.J."/>
            <person name="Meyers P.R."/>
        </authorList>
    </citation>
    <scope>NUCLEOTIDE SEQUENCE [LARGE SCALE GENOMIC DNA]</scope>
    <source>
        <strain evidence="3 4">NRRL B-24813</strain>
    </source>
</reference>